<protein>
    <submittedName>
        <fullName evidence="3">T9SS type A sorting domain-containing protein</fullName>
    </submittedName>
</protein>
<feature type="chain" id="PRO_5022988719" evidence="1">
    <location>
        <begin position="30"/>
        <end position="289"/>
    </location>
</feature>
<dbReference type="Proteomes" id="UP000321907">
    <property type="component" value="Unassembled WGS sequence"/>
</dbReference>
<keyword evidence="4" id="KW-1185">Reference proteome</keyword>
<dbReference type="AlphaFoldDB" id="A0A5C7FL70"/>
<name>A0A5C7FL70_9BACT</name>
<dbReference type="Gene3D" id="2.60.40.4060">
    <property type="entry name" value="Reeler domain"/>
    <property type="match status" value="1"/>
</dbReference>
<dbReference type="OrthoDB" id="1493438at2"/>
<comment type="caution">
    <text evidence="3">The sequence shown here is derived from an EMBL/GenBank/DDBJ whole genome shotgun (WGS) entry which is preliminary data.</text>
</comment>
<proteinExistence type="predicted"/>
<feature type="signal peptide" evidence="1">
    <location>
        <begin position="1"/>
        <end position="29"/>
    </location>
</feature>
<keyword evidence="1" id="KW-0732">Signal</keyword>
<reference evidence="3 4" key="1">
    <citation type="submission" date="2019-08" db="EMBL/GenBank/DDBJ databases">
        <title>Lewinella sp. strain SSH13 Genome sequencing and assembly.</title>
        <authorList>
            <person name="Kim I."/>
        </authorList>
    </citation>
    <scope>NUCLEOTIDE SEQUENCE [LARGE SCALE GENOMIC DNA]</scope>
    <source>
        <strain evidence="3 4">SSH13</strain>
    </source>
</reference>
<evidence type="ECO:0000259" key="2">
    <source>
        <dbReference type="Pfam" id="PF18962"/>
    </source>
</evidence>
<evidence type="ECO:0000313" key="4">
    <source>
        <dbReference type="Proteomes" id="UP000321907"/>
    </source>
</evidence>
<gene>
    <name evidence="3" type="ORF">FUA23_15815</name>
</gene>
<dbReference type="NCBIfam" id="NF041895">
    <property type="entry name" value="choice_anch_V"/>
    <property type="match status" value="1"/>
</dbReference>
<dbReference type="EMBL" id="VOXD01000026">
    <property type="protein sequence ID" value="TXF88108.1"/>
    <property type="molecule type" value="Genomic_DNA"/>
</dbReference>
<dbReference type="NCBIfam" id="TIGR04183">
    <property type="entry name" value="Por_Secre_tail"/>
    <property type="match status" value="1"/>
</dbReference>
<evidence type="ECO:0000256" key="1">
    <source>
        <dbReference type="SAM" id="SignalP"/>
    </source>
</evidence>
<dbReference type="InterPro" id="IPR042307">
    <property type="entry name" value="Reeler_sf"/>
</dbReference>
<dbReference type="Pfam" id="PF18962">
    <property type="entry name" value="Por_Secre_tail"/>
    <property type="match status" value="1"/>
</dbReference>
<evidence type="ECO:0000313" key="3">
    <source>
        <dbReference type="EMBL" id="TXF88108.1"/>
    </source>
</evidence>
<accession>A0A5C7FL70</accession>
<sequence>MSLSKSRHLMALLPLIVATFFLGNSGGPASNGNFYTGAPKFGGGTERTCSVCHSTGDFGQPEINVSFALDGVPTDLTTYTPGATYRVTVAVGYGAAAPAAYGFSSQFLTTTAPAPEVAGAAANPDAATQVITGDGGRVYIEQNAANQDSTFSFDWTAPEAGAGPVEYYVVGNLVNGASGTLGDNGSTEPTVITLAEGSPSGLRDIAVIPHKLYPNPTAGVANLTFDAPGTGAYQLSILGLDGKVLRDQQLSLSAGANSLPLPVATLKPGVYIVQLSGTDGRLTSRLAVR</sequence>
<dbReference type="RefSeq" id="WP_147931734.1">
    <property type="nucleotide sequence ID" value="NZ_VOXD01000026.1"/>
</dbReference>
<dbReference type="InterPro" id="IPR026444">
    <property type="entry name" value="Secre_tail"/>
</dbReference>
<feature type="domain" description="Secretion system C-terminal sorting" evidence="2">
    <location>
        <begin position="212"/>
        <end position="287"/>
    </location>
</feature>
<organism evidence="3 4">
    <name type="scientific">Neolewinella aurantiaca</name>
    <dbReference type="NCBI Taxonomy" id="2602767"/>
    <lineage>
        <taxon>Bacteria</taxon>
        <taxon>Pseudomonadati</taxon>
        <taxon>Bacteroidota</taxon>
        <taxon>Saprospiria</taxon>
        <taxon>Saprospirales</taxon>
        <taxon>Lewinellaceae</taxon>
        <taxon>Neolewinella</taxon>
    </lineage>
</organism>